<feature type="region of interest" description="Disordered" evidence="1">
    <location>
        <begin position="1"/>
        <end position="25"/>
    </location>
</feature>
<reference evidence="2" key="2">
    <citation type="submission" date="2020-11" db="EMBL/GenBank/DDBJ databases">
        <authorList>
            <person name="McCartney M.A."/>
            <person name="Auch B."/>
            <person name="Kono T."/>
            <person name="Mallez S."/>
            <person name="Becker A."/>
            <person name="Gohl D.M."/>
            <person name="Silverstein K.A.T."/>
            <person name="Koren S."/>
            <person name="Bechman K.B."/>
            <person name="Herman A."/>
            <person name="Abrahante J.E."/>
            <person name="Garbe J."/>
        </authorList>
    </citation>
    <scope>NUCLEOTIDE SEQUENCE</scope>
    <source>
        <strain evidence="2">Duluth1</strain>
        <tissue evidence="2">Whole animal</tissue>
    </source>
</reference>
<name>A0A9D4JZK4_DREPO</name>
<comment type="caution">
    <text evidence="2">The sequence shown here is derived from an EMBL/GenBank/DDBJ whole genome shotgun (WGS) entry which is preliminary data.</text>
</comment>
<reference evidence="2" key="1">
    <citation type="journal article" date="2019" name="bioRxiv">
        <title>The Genome of the Zebra Mussel, Dreissena polymorpha: A Resource for Invasive Species Research.</title>
        <authorList>
            <person name="McCartney M.A."/>
            <person name="Auch B."/>
            <person name="Kono T."/>
            <person name="Mallez S."/>
            <person name="Zhang Y."/>
            <person name="Obille A."/>
            <person name="Becker A."/>
            <person name="Abrahante J.E."/>
            <person name="Garbe J."/>
            <person name="Badalamenti J.P."/>
            <person name="Herman A."/>
            <person name="Mangelson H."/>
            <person name="Liachko I."/>
            <person name="Sullivan S."/>
            <person name="Sone E.D."/>
            <person name="Koren S."/>
            <person name="Silverstein K.A.T."/>
            <person name="Beckman K.B."/>
            <person name="Gohl D.M."/>
        </authorList>
    </citation>
    <scope>NUCLEOTIDE SEQUENCE</scope>
    <source>
        <strain evidence="2">Duluth1</strain>
        <tissue evidence="2">Whole animal</tissue>
    </source>
</reference>
<organism evidence="2 3">
    <name type="scientific">Dreissena polymorpha</name>
    <name type="common">Zebra mussel</name>
    <name type="synonym">Mytilus polymorpha</name>
    <dbReference type="NCBI Taxonomy" id="45954"/>
    <lineage>
        <taxon>Eukaryota</taxon>
        <taxon>Metazoa</taxon>
        <taxon>Spiralia</taxon>
        <taxon>Lophotrochozoa</taxon>
        <taxon>Mollusca</taxon>
        <taxon>Bivalvia</taxon>
        <taxon>Autobranchia</taxon>
        <taxon>Heteroconchia</taxon>
        <taxon>Euheterodonta</taxon>
        <taxon>Imparidentia</taxon>
        <taxon>Neoheterodontei</taxon>
        <taxon>Myida</taxon>
        <taxon>Dreissenoidea</taxon>
        <taxon>Dreissenidae</taxon>
        <taxon>Dreissena</taxon>
    </lineage>
</organism>
<proteinExistence type="predicted"/>
<sequence>MSIKTPLTAEGFPLPGTTSASPTTNVSRCSGSVMPMTGIEDNKVTVTFSRI</sequence>
<evidence type="ECO:0000313" key="2">
    <source>
        <dbReference type="EMBL" id="KAH3829641.1"/>
    </source>
</evidence>
<protein>
    <submittedName>
        <fullName evidence="2">Uncharacterized protein</fullName>
    </submittedName>
</protein>
<dbReference type="Proteomes" id="UP000828390">
    <property type="component" value="Unassembled WGS sequence"/>
</dbReference>
<evidence type="ECO:0000313" key="3">
    <source>
        <dbReference type="Proteomes" id="UP000828390"/>
    </source>
</evidence>
<keyword evidence="3" id="KW-1185">Reference proteome</keyword>
<feature type="compositionally biased region" description="Polar residues" evidence="1">
    <location>
        <begin position="16"/>
        <end position="25"/>
    </location>
</feature>
<evidence type="ECO:0000256" key="1">
    <source>
        <dbReference type="SAM" id="MobiDB-lite"/>
    </source>
</evidence>
<dbReference type="EMBL" id="JAIWYP010000004">
    <property type="protein sequence ID" value="KAH3829641.1"/>
    <property type="molecule type" value="Genomic_DNA"/>
</dbReference>
<gene>
    <name evidence="2" type="ORF">DPMN_102868</name>
</gene>
<dbReference type="AlphaFoldDB" id="A0A9D4JZK4"/>
<accession>A0A9D4JZK4</accession>